<name>A0A7X0EVB8_9PSED</name>
<protein>
    <submittedName>
        <fullName evidence="3">Type IV pilus assembly protein PilV</fullName>
    </submittedName>
</protein>
<keyword evidence="4" id="KW-1185">Reference proteome</keyword>
<feature type="domain" description="Type IV pilin Tt1218-like" evidence="2">
    <location>
        <begin position="32"/>
        <end position="101"/>
    </location>
</feature>
<sequence>MKAHTKQYGFSMIELLVALLILAIGLFGMASLMLTSMKSNQSAATRSQASWLAYDIIERMRLNVDQATTSNSYVTDADDGAPNDPGCKANGCSAANAALLDLREWKVELGNAGLQGSVERAGNNQYSVTISWADANLAASTDAEAAITNSFTVRADL</sequence>
<evidence type="ECO:0000256" key="1">
    <source>
        <dbReference type="SAM" id="Phobius"/>
    </source>
</evidence>
<keyword evidence="1" id="KW-0812">Transmembrane</keyword>
<reference evidence="3 4" key="1">
    <citation type="submission" date="2020-08" db="EMBL/GenBank/DDBJ databases">
        <title>Functional genomics of gut bacteria from endangered species of beetles.</title>
        <authorList>
            <person name="Carlos-Shanley C."/>
        </authorList>
    </citation>
    <scope>NUCLEOTIDE SEQUENCE [LARGE SCALE GENOMIC DNA]</scope>
    <source>
        <strain evidence="3 4">S00202</strain>
    </source>
</reference>
<dbReference type="Proteomes" id="UP000557193">
    <property type="component" value="Unassembled WGS sequence"/>
</dbReference>
<evidence type="ECO:0000259" key="2">
    <source>
        <dbReference type="Pfam" id="PF22150"/>
    </source>
</evidence>
<dbReference type="InterPro" id="IPR012902">
    <property type="entry name" value="N_methyl_site"/>
</dbReference>
<dbReference type="AlphaFoldDB" id="A0A7X0EVB8"/>
<dbReference type="Pfam" id="PF07963">
    <property type="entry name" value="N_methyl"/>
    <property type="match status" value="1"/>
</dbReference>
<dbReference type="InterPro" id="IPR054402">
    <property type="entry name" value="Tt1218-like_dom"/>
</dbReference>
<keyword evidence="1" id="KW-1133">Transmembrane helix</keyword>
<dbReference type="Pfam" id="PF22150">
    <property type="entry name" value="Tt1218-like"/>
    <property type="match status" value="1"/>
</dbReference>
<dbReference type="NCBIfam" id="TIGR02523">
    <property type="entry name" value="type_IV_pilV"/>
    <property type="match status" value="1"/>
</dbReference>
<gene>
    <name evidence="3" type="ORF">HNP49_002578</name>
</gene>
<dbReference type="InterPro" id="IPR013362">
    <property type="entry name" value="Pilus_4_PilV"/>
</dbReference>
<keyword evidence="1" id="KW-0472">Membrane</keyword>
<dbReference type="NCBIfam" id="TIGR02532">
    <property type="entry name" value="IV_pilin_GFxxxE"/>
    <property type="match status" value="1"/>
</dbReference>
<evidence type="ECO:0000313" key="3">
    <source>
        <dbReference type="EMBL" id="MBB6342396.1"/>
    </source>
</evidence>
<feature type="transmembrane region" description="Helical" evidence="1">
    <location>
        <begin position="12"/>
        <end position="34"/>
    </location>
</feature>
<accession>A0A7X0EVB8</accession>
<comment type="caution">
    <text evidence="3">The sequence shown here is derived from an EMBL/GenBank/DDBJ whole genome shotgun (WGS) entry which is preliminary data.</text>
</comment>
<proteinExistence type="predicted"/>
<dbReference type="RefSeq" id="WP_184683843.1">
    <property type="nucleotide sequence ID" value="NZ_JACHLL010000004.1"/>
</dbReference>
<evidence type="ECO:0000313" key="4">
    <source>
        <dbReference type="Proteomes" id="UP000557193"/>
    </source>
</evidence>
<organism evidence="3 4">
    <name type="scientific">Pseudomonas fluvialis</name>
    <dbReference type="NCBI Taxonomy" id="1793966"/>
    <lineage>
        <taxon>Bacteria</taxon>
        <taxon>Pseudomonadati</taxon>
        <taxon>Pseudomonadota</taxon>
        <taxon>Gammaproteobacteria</taxon>
        <taxon>Pseudomonadales</taxon>
        <taxon>Pseudomonadaceae</taxon>
        <taxon>Pseudomonas</taxon>
    </lineage>
</organism>
<dbReference type="EMBL" id="JACHLL010000004">
    <property type="protein sequence ID" value="MBB6342396.1"/>
    <property type="molecule type" value="Genomic_DNA"/>
</dbReference>